<feature type="active site" description="Proton donor/acceptor" evidence="4">
    <location>
        <position position="385"/>
    </location>
</feature>
<dbReference type="Gene3D" id="1.10.45.10">
    <property type="entry name" value="Vanillyl-alcohol Oxidase, Chain A, domain 4"/>
    <property type="match status" value="1"/>
</dbReference>
<keyword evidence="9" id="KW-1185">Reference proteome</keyword>
<dbReference type="Pfam" id="PF01565">
    <property type="entry name" value="FAD_binding_4"/>
    <property type="match status" value="1"/>
</dbReference>
<dbReference type="GO" id="GO:0071949">
    <property type="term" value="F:FAD binding"/>
    <property type="evidence" value="ECO:0007669"/>
    <property type="project" value="InterPro"/>
</dbReference>
<reference evidence="8 9" key="1">
    <citation type="journal article" date="2015" name="Antonie Van Leeuwenhoek">
        <title>Thioclava indica sp. nov., isolated from surface seawater of the Indian Ocean.</title>
        <authorList>
            <person name="Liu Y."/>
            <person name="Lai Q."/>
            <person name="Du J."/>
            <person name="Xu H."/>
            <person name="Jiang L."/>
            <person name="Shao Z."/>
        </authorList>
    </citation>
    <scope>NUCLEOTIDE SEQUENCE [LARGE SCALE GENOMIC DNA]</scope>
    <source>
        <strain evidence="8 9">DT23-4</strain>
    </source>
</reference>
<dbReference type="Gene3D" id="3.30.300.330">
    <property type="match status" value="1"/>
</dbReference>
<dbReference type="SUPFAM" id="SSF55103">
    <property type="entry name" value="FAD-linked oxidases, C-terminal domain"/>
    <property type="match status" value="1"/>
</dbReference>
<sequence>MLDHTDTITRLRSELGSDKVSTSRKDLEASSHDTWPLMTKLNLLGEHPNMADIVVRAISEDDICTVLRIANETSTPVTVRALASSVTGQPLPTRGGIVLDLSGMPREYSVNETNMTVTATCSYNGGSLEERLNKTGWTMGHSPQSLFRSTVGGWLATLATGQFSSFYGGIEDLVVGYDIILATGEKVSLQANPRAAMGPDLRQLFLGSEGTLGIITSVTLKIFPEQEAEELMTYTIPTVKDGLAAMRELMASNLRPFLVRFYDTEEARHAMADKSFATPVLFVGSRGLKTMVAAEQSALKTIIETHGGKAIGPKGVEGWMGRRYDFSTVEALLASRGGFGETIEIAHNWDSIHALWEDLKQALDPLADEVLSHFSHIYMQGTSMYVIMLSKEDSDESAVERLREIWKTTMEVCLKHGAELSHHHGGGLARSPYSRRSLGDAHLVLRKLKAAMDPNSILNPGKLGLD</sequence>
<dbReference type="PANTHER" id="PTHR46568:SF1">
    <property type="entry name" value="ALKYLDIHYDROXYACETONEPHOSPHATE SYNTHASE, PEROXISOMAL"/>
    <property type="match status" value="1"/>
</dbReference>
<evidence type="ECO:0000256" key="5">
    <source>
        <dbReference type="PIRSR" id="PIRSR625650-3"/>
    </source>
</evidence>
<dbReference type="InterPro" id="IPR016164">
    <property type="entry name" value="FAD-linked_Oxase-like_C"/>
</dbReference>
<evidence type="ECO:0000259" key="7">
    <source>
        <dbReference type="PROSITE" id="PS51387"/>
    </source>
</evidence>
<dbReference type="InterPro" id="IPR006094">
    <property type="entry name" value="Oxid_FAD_bind_N"/>
</dbReference>
<dbReference type="GO" id="GO:0008609">
    <property type="term" value="F:alkylglycerone-phosphate synthase activity"/>
    <property type="evidence" value="ECO:0007669"/>
    <property type="project" value="InterPro"/>
</dbReference>
<dbReference type="STRING" id="1353528.DT23_12510"/>
<dbReference type="SUPFAM" id="SSF56176">
    <property type="entry name" value="FAD-binding/transporter-associated domain-like"/>
    <property type="match status" value="1"/>
</dbReference>
<protein>
    <recommendedName>
        <fullName evidence="7">FAD-binding PCMH-type domain-containing protein</fullName>
    </recommendedName>
</protein>
<dbReference type="Gene3D" id="3.30.465.10">
    <property type="match status" value="1"/>
</dbReference>
<evidence type="ECO:0000256" key="3">
    <source>
        <dbReference type="ARBA" id="ARBA00022827"/>
    </source>
</evidence>
<dbReference type="AlphaFoldDB" id="A0A074JSY0"/>
<evidence type="ECO:0000313" key="9">
    <source>
        <dbReference type="Proteomes" id="UP000027471"/>
    </source>
</evidence>
<dbReference type="EMBL" id="AUNB01000015">
    <property type="protein sequence ID" value="KEO60781.1"/>
    <property type="molecule type" value="Genomic_DNA"/>
</dbReference>
<dbReference type="InterPro" id="IPR025650">
    <property type="entry name" value="Alkyl-DHAP_Synthase"/>
</dbReference>
<organism evidence="8 9">
    <name type="scientific">Thioclava indica</name>
    <dbReference type="NCBI Taxonomy" id="1353528"/>
    <lineage>
        <taxon>Bacteria</taxon>
        <taxon>Pseudomonadati</taxon>
        <taxon>Pseudomonadota</taxon>
        <taxon>Alphaproteobacteria</taxon>
        <taxon>Rhodobacterales</taxon>
        <taxon>Paracoccaceae</taxon>
        <taxon>Thioclava</taxon>
    </lineage>
</organism>
<dbReference type="Pfam" id="PF02913">
    <property type="entry name" value="FAD-oxidase_C"/>
    <property type="match status" value="1"/>
</dbReference>
<name>A0A074JSY0_9RHOB</name>
<evidence type="ECO:0000256" key="6">
    <source>
        <dbReference type="PIRSR" id="PIRSR625650-4"/>
    </source>
</evidence>
<dbReference type="Proteomes" id="UP000027471">
    <property type="component" value="Unassembled WGS sequence"/>
</dbReference>
<keyword evidence="2" id="KW-0285">Flavoprotein</keyword>
<keyword evidence="3 5" id="KW-0274">FAD</keyword>
<dbReference type="InterPro" id="IPR016171">
    <property type="entry name" value="Vanillyl_alc_oxidase_C-sub2"/>
</dbReference>
<dbReference type="InterPro" id="IPR016169">
    <property type="entry name" value="FAD-bd_PCMH_sub2"/>
</dbReference>
<evidence type="ECO:0000256" key="4">
    <source>
        <dbReference type="PIRSR" id="PIRSR625650-1"/>
    </source>
</evidence>
<gene>
    <name evidence="8" type="ORF">DT23_12510</name>
</gene>
<dbReference type="GO" id="GO:0008610">
    <property type="term" value="P:lipid biosynthetic process"/>
    <property type="evidence" value="ECO:0007669"/>
    <property type="project" value="InterPro"/>
</dbReference>
<accession>A0A074JSY0</accession>
<proteinExistence type="inferred from homology"/>
<comment type="similarity">
    <text evidence="1">Belongs to the FAD-binding oxidoreductase/transferase type 4 family.</text>
</comment>
<evidence type="ECO:0000256" key="2">
    <source>
        <dbReference type="ARBA" id="ARBA00022630"/>
    </source>
</evidence>
<dbReference type="InterPro" id="IPR004113">
    <property type="entry name" value="FAD-bd_oxidored_4_C"/>
</dbReference>
<dbReference type="eggNOG" id="COG0277">
    <property type="taxonomic scope" value="Bacteria"/>
</dbReference>
<evidence type="ECO:0000256" key="1">
    <source>
        <dbReference type="ARBA" id="ARBA00008000"/>
    </source>
</evidence>
<feature type="binding site" evidence="5">
    <location>
        <begin position="209"/>
        <end position="215"/>
    </location>
    <ligand>
        <name>FAD</name>
        <dbReference type="ChEBI" id="CHEBI:57692"/>
    </ligand>
</feature>
<feature type="domain" description="FAD-binding PCMH-type" evidence="7">
    <location>
        <begin position="47"/>
        <end position="225"/>
    </location>
</feature>
<dbReference type="RefSeq" id="WP_038129102.1">
    <property type="nucleotide sequence ID" value="NZ_AUNB01000015.1"/>
</dbReference>
<dbReference type="OrthoDB" id="9811557at2"/>
<comment type="cofactor">
    <cofactor evidence="5">
        <name>FAD</name>
        <dbReference type="ChEBI" id="CHEBI:57692"/>
    </cofactor>
</comment>
<evidence type="ECO:0000313" key="8">
    <source>
        <dbReference type="EMBL" id="KEO60781.1"/>
    </source>
</evidence>
<dbReference type="InterPro" id="IPR036318">
    <property type="entry name" value="FAD-bd_PCMH-like_sf"/>
</dbReference>
<dbReference type="PROSITE" id="PS51387">
    <property type="entry name" value="FAD_PCMH"/>
    <property type="match status" value="1"/>
</dbReference>
<dbReference type="InterPro" id="IPR016166">
    <property type="entry name" value="FAD-bd_PCMH"/>
</dbReference>
<comment type="caution">
    <text evidence="8">The sequence shown here is derived from an EMBL/GenBank/DDBJ whole genome shotgun (WGS) entry which is preliminary data.</text>
</comment>
<dbReference type="PANTHER" id="PTHR46568">
    <property type="entry name" value="ALKYLDIHYDROXYACETONEPHOSPHATE SYNTHASE, PEROXISOMAL"/>
    <property type="match status" value="1"/>
</dbReference>
<feature type="site" description="Important for enzyme activity" evidence="6">
    <location>
        <position position="260"/>
    </location>
</feature>